<dbReference type="HOGENOM" id="CLU_102167_1_0_4"/>
<feature type="domain" description="Chalcone isomerase" evidence="2">
    <location>
        <begin position="76"/>
        <end position="178"/>
    </location>
</feature>
<dbReference type="STRING" id="159087.Daro_0493"/>
<evidence type="ECO:0000256" key="1">
    <source>
        <dbReference type="SAM" id="SignalP"/>
    </source>
</evidence>
<dbReference type="KEGG" id="dar:Daro_0493"/>
<feature type="signal peptide" evidence="1">
    <location>
        <begin position="1"/>
        <end position="34"/>
    </location>
</feature>
<dbReference type="EMBL" id="CP000089">
    <property type="protein sequence ID" value="AAZ45250.1"/>
    <property type="molecule type" value="Genomic_DNA"/>
</dbReference>
<keyword evidence="1" id="KW-0732">Signal</keyword>
<proteinExistence type="predicted"/>
<evidence type="ECO:0000313" key="3">
    <source>
        <dbReference type="EMBL" id="AAZ45250.1"/>
    </source>
</evidence>
<sequence>MSSSSNSRIPEPVLSTSRRRLLLALAAAPLSAYASTDTDPMAGLSRWGSGEFRRFGFLVYEAALWAGDDPLRPPLALKLTYKRNIAGQAIAEASVKEIRNLGIADEVSLKRWGEQMARLFPDVKPGDHIIGQYRAEAAVFHFNDRQLGSIDDPVFARAFFAIWLDPKTSAPDLRAALLKRSAV</sequence>
<reference evidence="3" key="1">
    <citation type="submission" date="2005-08" db="EMBL/GenBank/DDBJ databases">
        <title>Complete sequence of Dechloromonas aromatica RCB.</title>
        <authorList>
            <person name="Salinero K.K."/>
            <person name="Copeland A."/>
            <person name="Lucas S."/>
            <person name="Lapidus A."/>
            <person name="Barry K."/>
            <person name="Detter J.C."/>
            <person name="Glavina T."/>
            <person name="Hammon N."/>
            <person name="Israni S."/>
            <person name="Pitluck S."/>
            <person name="Di Bartolo G."/>
            <person name="Trong S."/>
            <person name="Schmutz J."/>
            <person name="Larimer F."/>
            <person name="Land M."/>
            <person name="Ivanova N."/>
            <person name="Richardson P."/>
        </authorList>
    </citation>
    <scope>NUCLEOTIDE SEQUENCE</scope>
    <source>
        <strain evidence="3">RCB</strain>
    </source>
</reference>
<dbReference type="AlphaFoldDB" id="Q47IT1"/>
<dbReference type="Pfam" id="PF16036">
    <property type="entry name" value="Chalcone_3"/>
    <property type="match status" value="1"/>
</dbReference>
<feature type="chain" id="PRO_5004233581" description="Chalcone isomerase domain-containing protein" evidence="1">
    <location>
        <begin position="35"/>
        <end position="183"/>
    </location>
</feature>
<protein>
    <recommendedName>
        <fullName evidence="2">Chalcone isomerase domain-containing protein</fullName>
    </recommendedName>
</protein>
<evidence type="ECO:0000259" key="2">
    <source>
        <dbReference type="Pfam" id="PF16036"/>
    </source>
</evidence>
<dbReference type="OrthoDB" id="8527419at2"/>
<accession>Q47IT1</accession>
<name>Q47IT1_DECAR</name>
<organism evidence="3">
    <name type="scientific">Dechloromonas aromatica (strain RCB)</name>
    <dbReference type="NCBI Taxonomy" id="159087"/>
    <lineage>
        <taxon>Bacteria</taxon>
        <taxon>Pseudomonadati</taxon>
        <taxon>Pseudomonadota</taxon>
        <taxon>Betaproteobacteria</taxon>
        <taxon>Rhodocyclales</taxon>
        <taxon>Azonexaceae</taxon>
        <taxon>Dechloromonas</taxon>
    </lineage>
</organism>
<dbReference type="InterPro" id="IPR016087">
    <property type="entry name" value="Chalcone_isomerase"/>
</dbReference>
<dbReference type="eggNOG" id="COG3572">
    <property type="taxonomic scope" value="Bacteria"/>
</dbReference>
<gene>
    <name evidence="3" type="ordered locus">Daro_0493</name>
</gene>